<feature type="compositionally biased region" description="Basic and acidic residues" evidence="1">
    <location>
        <begin position="70"/>
        <end position="79"/>
    </location>
</feature>
<evidence type="ECO:0000313" key="4">
    <source>
        <dbReference type="Proteomes" id="UP000294937"/>
    </source>
</evidence>
<evidence type="ECO:0000313" key="3">
    <source>
        <dbReference type="EMBL" id="TCS96679.1"/>
    </source>
</evidence>
<proteinExistence type="predicted"/>
<dbReference type="EMBL" id="SMAG01000001">
    <property type="protein sequence ID" value="TCS96679.1"/>
    <property type="molecule type" value="Genomic_DNA"/>
</dbReference>
<protein>
    <recommendedName>
        <fullName evidence="5">Protease stability complex PrcB-like protein</fullName>
    </recommendedName>
</protein>
<sequence length="204" mass="23335">MRIFIWSIALYLMMFLVTGCSTEEDTPEKEKGQAKPTTVQSETPEDAKGTTNQSNTQVDENETKPPQSAKPDEPLPKPKEKKLLKFKQVSANYYNVPAQSTSGVWFYTKEAHPGSINRYANWDREDLVYIQFADREYYGYNMAILSVEPIDSSKVQVLVRPSKDRLFQYDQPARIILTVPKGSLNSNIQFQVETEGKTEKLQLQ</sequence>
<gene>
    <name evidence="3" type="ORF">EDD58_101315</name>
</gene>
<dbReference type="Proteomes" id="UP000294937">
    <property type="component" value="Unassembled WGS sequence"/>
</dbReference>
<evidence type="ECO:0008006" key="5">
    <source>
        <dbReference type="Google" id="ProtNLM"/>
    </source>
</evidence>
<name>A0A4R3LAB5_9BACL</name>
<feature type="chain" id="PRO_5038368909" description="Protease stability complex PrcB-like protein" evidence="2">
    <location>
        <begin position="23"/>
        <end position="204"/>
    </location>
</feature>
<comment type="caution">
    <text evidence="3">The sequence shown here is derived from an EMBL/GenBank/DDBJ whole genome shotgun (WGS) entry which is preliminary data.</text>
</comment>
<feature type="signal peptide" evidence="2">
    <location>
        <begin position="1"/>
        <end position="22"/>
    </location>
</feature>
<feature type="region of interest" description="Disordered" evidence="1">
    <location>
        <begin position="23"/>
        <end position="79"/>
    </location>
</feature>
<dbReference type="AlphaFoldDB" id="A0A4R3LAB5"/>
<dbReference type="RefSeq" id="WP_131923073.1">
    <property type="nucleotide sequence ID" value="NZ_SMAG01000001.1"/>
</dbReference>
<dbReference type="OrthoDB" id="2991525at2"/>
<feature type="compositionally biased region" description="Polar residues" evidence="1">
    <location>
        <begin position="49"/>
        <end position="58"/>
    </location>
</feature>
<reference evidence="3 4" key="1">
    <citation type="submission" date="2019-03" db="EMBL/GenBank/DDBJ databases">
        <title>Genomic Encyclopedia of Type Strains, Phase IV (KMG-IV): sequencing the most valuable type-strain genomes for metagenomic binning, comparative biology and taxonomic classification.</title>
        <authorList>
            <person name="Goeker M."/>
        </authorList>
    </citation>
    <scope>NUCLEOTIDE SEQUENCE [LARGE SCALE GENOMIC DNA]</scope>
    <source>
        <strain evidence="3 4">DSM 45707</strain>
    </source>
</reference>
<evidence type="ECO:0000256" key="1">
    <source>
        <dbReference type="SAM" id="MobiDB-lite"/>
    </source>
</evidence>
<accession>A0A4R3LAB5</accession>
<keyword evidence="4" id="KW-1185">Reference proteome</keyword>
<dbReference type="PROSITE" id="PS51257">
    <property type="entry name" value="PROKAR_LIPOPROTEIN"/>
    <property type="match status" value="1"/>
</dbReference>
<organism evidence="3 4">
    <name type="scientific">Hazenella coriacea</name>
    <dbReference type="NCBI Taxonomy" id="1179467"/>
    <lineage>
        <taxon>Bacteria</taxon>
        <taxon>Bacillati</taxon>
        <taxon>Bacillota</taxon>
        <taxon>Bacilli</taxon>
        <taxon>Bacillales</taxon>
        <taxon>Thermoactinomycetaceae</taxon>
        <taxon>Hazenella</taxon>
    </lineage>
</organism>
<evidence type="ECO:0000256" key="2">
    <source>
        <dbReference type="SAM" id="SignalP"/>
    </source>
</evidence>
<keyword evidence="2" id="KW-0732">Signal</keyword>